<evidence type="ECO:0000256" key="2">
    <source>
        <dbReference type="ARBA" id="ARBA00012705"/>
    </source>
</evidence>
<dbReference type="EMBL" id="QLZR01000001">
    <property type="protein sequence ID" value="RAZ81139.1"/>
    <property type="molecule type" value="Genomic_DNA"/>
</dbReference>
<evidence type="ECO:0000256" key="3">
    <source>
        <dbReference type="ARBA" id="ARBA00022679"/>
    </source>
</evidence>
<evidence type="ECO:0000256" key="5">
    <source>
        <dbReference type="ARBA" id="ARBA00030755"/>
    </source>
</evidence>
<gene>
    <name evidence="10" type="ORF">DP120_02310</name>
</gene>
<keyword evidence="4 7" id="KW-0012">Acyltransferase</keyword>
<dbReference type="PANTHER" id="PTHR18919:SF107">
    <property type="entry name" value="ACETYL-COA ACETYLTRANSFERASE, CYTOSOLIC"/>
    <property type="match status" value="1"/>
</dbReference>
<dbReference type="RefSeq" id="WP_112221562.1">
    <property type="nucleotide sequence ID" value="NZ_CP196859.1"/>
</dbReference>
<evidence type="ECO:0000259" key="8">
    <source>
        <dbReference type="Pfam" id="PF00108"/>
    </source>
</evidence>
<dbReference type="NCBIfam" id="TIGR01930">
    <property type="entry name" value="AcCoA-C-Actrans"/>
    <property type="match status" value="1"/>
</dbReference>
<dbReference type="InterPro" id="IPR020617">
    <property type="entry name" value="Thiolase_C"/>
</dbReference>
<proteinExistence type="inferred from homology"/>
<evidence type="ECO:0000313" key="10">
    <source>
        <dbReference type="EMBL" id="RAZ81139.1"/>
    </source>
</evidence>
<evidence type="ECO:0000259" key="9">
    <source>
        <dbReference type="Pfam" id="PF02803"/>
    </source>
</evidence>
<dbReference type="InterPro" id="IPR020613">
    <property type="entry name" value="Thiolase_CS"/>
</dbReference>
<evidence type="ECO:0000256" key="7">
    <source>
        <dbReference type="RuleBase" id="RU003557"/>
    </source>
</evidence>
<evidence type="ECO:0000313" key="11">
    <source>
        <dbReference type="Proteomes" id="UP000251002"/>
    </source>
</evidence>
<dbReference type="InterPro" id="IPR020616">
    <property type="entry name" value="Thiolase_N"/>
</dbReference>
<sequence length="397" mass="42295">MNNPVIVESVRTAIGKMGGTLKDELVDFLGAKVINEVLARGDFDKSLVDEVIMGQAKQSSDSSNLARLALLRADLPVEVTGYTVHRQCGSGLQAINNADQQIRLGLSEVIVAGGAESMSTAPYYLRNARYGYGAGNGMLVDPNTESQPRSQPMEVYGDLTMGMTAENLADQYNIGRTEQDEYAFRSQELAEKAINEGHFKKEIVPYELKTRKGITVFDTDEHPRKTPVEKLGNLKAVFKEGGSVTAGNASGRNDAASAVLMMSDKKALEHGLKPKARIIAQAVAGVSPEIMGIGPVPSTLKALKMAGLTLNDIGLVELNEAFAAQTLAVIKGLNLDIKRVNVNGGAIALGHPIGATGSILMTKLLHNMERSGEKYGIVTLCMGGGQGITTIVENLQV</sequence>
<organism evidence="10 11">
    <name type="scientific">Planococcus halotolerans</name>
    <dbReference type="NCBI Taxonomy" id="2233542"/>
    <lineage>
        <taxon>Bacteria</taxon>
        <taxon>Bacillati</taxon>
        <taxon>Bacillota</taxon>
        <taxon>Bacilli</taxon>
        <taxon>Bacillales</taxon>
        <taxon>Caryophanaceae</taxon>
        <taxon>Planococcus</taxon>
    </lineage>
</organism>
<dbReference type="PANTHER" id="PTHR18919">
    <property type="entry name" value="ACETYL-COA C-ACYLTRANSFERASE"/>
    <property type="match status" value="1"/>
</dbReference>
<feature type="domain" description="Thiolase C-terminal" evidence="9">
    <location>
        <begin position="272"/>
        <end position="393"/>
    </location>
</feature>
<feature type="active site" description="Proton acceptor" evidence="6">
    <location>
        <position position="351"/>
    </location>
</feature>
<dbReference type="AlphaFoldDB" id="A0A365L6X9"/>
<feature type="active site" description="Acyl-thioester intermediate" evidence="6">
    <location>
        <position position="88"/>
    </location>
</feature>
<feature type="active site" description="Proton acceptor" evidence="6">
    <location>
        <position position="381"/>
    </location>
</feature>
<dbReference type="Pfam" id="PF00108">
    <property type="entry name" value="Thiolase_N"/>
    <property type="match status" value="1"/>
</dbReference>
<dbReference type="FunFam" id="3.40.47.10:FF:000010">
    <property type="entry name" value="Acetyl-CoA acetyltransferase (Thiolase)"/>
    <property type="match status" value="1"/>
</dbReference>
<dbReference type="Gene3D" id="3.40.47.10">
    <property type="match status" value="2"/>
</dbReference>
<reference evidence="10 11" key="1">
    <citation type="submission" date="2018-06" db="EMBL/GenBank/DDBJ databases">
        <title>The draft genome sequences of strains SCU63 and S1.</title>
        <authorList>
            <person name="Gan L."/>
        </authorList>
    </citation>
    <scope>NUCLEOTIDE SEQUENCE [LARGE SCALE GENOMIC DNA]</scope>
    <source>
        <strain evidence="10 11">SCU63</strain>
    </source>
</reference>
<protein>
    <recommendedName>
        <fullName evidence="2">acetyl-CoA C-acetyltransferase</fullName>
        <ecNumber evidence="2">2.3.1.9</ecNumber>
    </recommendedName>
    <alternativeName>
        <fullName evidence="5">Acetoacetyl-CoA thiolase</fullName>
    </alternativeName>
</protein>
<dbReference type="Pfam" id="PF02803">
    <property type="entry name" value="Thiolase_C"/>
    <property type="match status" value="1"/>
</dbReference>
<dbReference type="SUPFAM" id="SSF53901">
    <property type="entry name" value="Thiolase-like"/>
    <property type="match status" value="2"/>
</dbReference>
<keyword evidence="11" id="KW-1185">Reference proteome</keyword>
<dbReference type="PIRSF" id="PIRSF000429">
    <property type="entry name" value="Ac-CoA_Ac_transf"/>
    <property type="match status" value="1"/>
</dbReference>
<dbReference type="InterPro" id="IPR002155">
    <property type="entry name" value="Thiolase"/>
</dbReference>
<dbReference type="EC" id="2.3.1.9" evidence="2"/>
<evidence type="ECO:0000256" key="4">
    <source>
        <dbReference type="ARBA" id="ARBA00023315"/>
    </source>
</evidence>
<dbReference type="CDD" id="cd00751">
    <property type="entry name" value="thiolase"/>
    <property type="match status" value="1"/>
</dbReference>
<feature type="domain" description="Thiolase N-terminal" evidence="8">
    <location>
        <begin position="5"/>
        <end position="264"/>
    </location>
</feature>
<evidence type="ECO:0000256" key="6">
    <source>
        <dbReference type="PIRSR" id="PIRSR000429-1"/>
    </source>
</evidence>
<dbReference type="Proteomes" id="UP000251002">
    <property type="component" value="Unassembled WGS sequence"/>
</dbReference>
<evidence type="ECO:0000256" key="1">
    <source>
        <dbReference type="ARBA" id="ARBA00010982"/>
    </source>
</evidence>
<accession>A0A365L6X9</accession>
<comment type="caution">
    <text evidence="10">The sequence shown here is derived from an EMBL/GenBank/DDBJ whole genome shotgun (WGS) entry which is preliminary data.</text>
</comment>
<name>A0A365L6X9_9BACL</name>
<dbReference type="PROSITE" id="PS00737">
    <property type="entry name" value="THIOLASE_2"/>
    <property type="match status" value="1"/>
</dbReference>
<comment type="similarity">
    <text evidence="1 7">Belongs to the thiolase-like superfamily. Thiolase family.</text>
</comment>
<keyword evidence="3 7" id="KW-0808">Transferase</keyword>
<dbReference type="GO" id="GO:0003985">
    <property type="term" value="F:acetyl-CoA C-acetyltransferase activity"/>
    <property type="evidence" value="ECO:0007669"/>
    <property type="project" value="UniProtKB-EC"/>
</dbReference>
<dbReference type="InterPro" id="IPR016039">
    <property type="entry name" value="Thiolase-like"/>
</dbReference>